<evidence type="ECO:0000313" key="4">
    <source>
        <dbReference type="Proteomes" id="UP001144612"/>
    </source>
</evidence>
<dbReference type="Proteomes" id="UP001144612">
    <property type="component" value="Unassembled WGS sequence"/>
</dbReference>
<dbReference type="InterPro" id="IPR003675">
    <property type="entry name" value="Rce1/LyrA-like_dom"/>
</dbReference>
<feature type="transmembrane region" description="Helical" evidence="1">
    <location>
        <begin position="112"/>
        <end position="132"/>
    </location>
</feature>
<evidence type="ECO:0000313" key="3">
    <source>
        <dbReference type="EMBL" id="MCY6960700.1"/>
    </source>
</evidence>
<reference evidence="3" key="1">
    <citation type="submission" date="2022-12" db="EMBL/GenBank/DDBJ databases">
        <title>Clostridium sp. nov., isolated from industrial wastewater.</title>
        <authorList>
            <person name="Jiayan W."/>
        </authorList>
    </citation>
    <scope>NUCLEOTIDE SEQUENCE</scope>
    <source>
        <strain evidence="3">ZC22-4</strain>
    </source>
</reference>
<keyword evidence="1" id="KW-0812">Transmembrane</keyword>
<feature type="domain" description="CAAX prenyl protease 2/Lysostaphin resistance protein A-like" evidence="2">
    <location>
        <begin position="151"/>
        <end position="242"/>
    </location>
</feature>
<protein>
    <submittedName>
        <fullName evidence="3">Type II CAAX endopeptidase family protein</fullName>
    </submittedName>
</protein>
<dbReference type="PANTHER" id="PTHR39430:SF1">
    <property type="entry name" value="PROTEASE"/>
    <property type="match status" value="1"/>
</dbReference>
<dbReference type="EMBL" id="JAPQFJ010000046">
    <property type="protein sequence ID" value="MCY6960700.1"/>
    <property type="molecule type" value="Genomic_DNA"/>
</dbReference>
<keyword evidence="4" id="KW-1185">Reference proteome</keyword>
<evidence type="ECO:0000256" key="1">
    <source>
        <dbReference type="SAM" id="Phobius"/>
    </source>
</evidence>
<dbReference type="Pfam" id="PF02517">
    <property type="entry name" value="Rce1-like"/>
    <property type="match status" value="1"/>
</dbReference>
<feature type="transmembrane region" description="Helical" evidence="1">
    <location>
        <begin position="184"/>
        <end position="200"/>
    </location>
</feature>
<name>A0ABT4DEF2_9CLOT</name>
<evidence type="ECO:0000259" key="2">
    <source>
        <dbReference type="Pfam" id="PF02517"/>
    </source>
</evidence>
<feature type="transmembrane region" description="Helical" evidence="1">
    <location>
        <begin position="270"/>
        <end position="294"/>
    </location>
</feature>
<comment type="caution">
    <text evidence="3">The sequence shown here is derived from an EMBL/GenBank/DDBJ whole genome shotgun (WGS) entry which is preliminary data.</text>
</comment>
<dbReference type="PANTHER" id="PTHR39430">
    <property type="entry name" value="MEMBRANE-ASSOCIATED PROTEASE-RELATED"/>
    <property type="match status" value="1"/>
</dbReference>
<feature type="transmembrane region" description="Helical" evidence="1">
    <location>
        <begin position="21"/>
        <end position="42"/>
    </location>
</feature>
<proteinExistence type="predicted"/>
<keyword evidence="1" id="KW-0472">Membrane</keyword>
<feature type="transmembrane region" description="Helical" evidence="1">
    <location>
        <begin position="71"/>
        <end position="92"/>
    </location>
</feature>
<sequence>MIFRNKNNEIRSGFKIIAFSFIYLIFVSTFTGAIGGLVGGYISARYNSSLNYNDISELVQNYMQNSSQGLLISQVLSILALFITLFIVLKLFQKRKFEDIGLNSIKKNSKNLFYGMIFGAISIIVISVVLMITGNIKFQNSFRNPQFNKNTLIGIFLFILVAINEETLCRGYIFTTLNQMDKPWLSAVMSSAFFAALHLLNPNVNLIGILNIFLVGMLFCFMYVRTKSLWMPIGFHFTWNYFQGNVFGFPVSGISEISGIYNIAYLKENILTGGFFGPEAGIIATIVLILNFILLNKRKKRVNKGRL</sequence>
<gene>
    <name evidence="3" type="ORF">OW729_19145</name>
</gene>
<organism evidence="3 4">
    <name type="scientific">Clostridium brassicae</name>
    <dbReference type="NCBI Taxonomy" id="2999072"/>
    <lineage>
        <taxon>Bacteria</taxon>
        <taxon>Bacillati</taxon>
        <taxon>Bacillota</taxon>
        <taxon>Clostridia</taxon>
        <taxon>Eubacteriales</taxon>
        <taxon>Clostridiaceae</taxon>
        <taxon>Clostridium</taxon>
    </lineage>
</organism>
<feature type="transmembrane region" description="Helical" evidence="1">
    <location>
        <begin position="245"/>
        <end position="264"/>
    </location>
</feature>
<dbReference type="RefSeq" id="WP_268063131.1">
    <property type="nucleotide sequence ID" value="NZ_JAPQFJ010000046.1"/>
</dbReference>
<keyword evidence="1" id="KW-1133">Transmembrane helix</keyword>
<feature type="transmembrane region" description="Helical" evidence="1">
    <location>
        <begin position="152"/>
        <end position="172"/>
    </location>
</feature>
<feature type="transmembrane region" description="Helical" evidence="1">
    <location>
        <begin position="206"/>
        <end position="224"/>
    </location>
</feature>
<accession>A0ABT4DEF2</accession>